<evidence type="ECO:0000313" key="3">
    <source>
        <dbReference type="Proteomes" id="UP000190037"/>
    </source>
</evidence>
<evidence type="ECO:0000313" key="2">
    <source>
        <dbReference type="EMBL" id="OPC81907.1"/>
    </source>
</evidence>
<dbReference type="EMBL" id="MWQN01000001">
    <property type="protein sequence ID" value="OPC81907.1"/>
    <property type="molecule type" value="Genomic_DNA"/>
</dbReference>
<dbReference type="Proteomes" id="UP000190037">
    <property type="component" value="Unassembled WGS sequence"/>
</dbReference>
<comment type="caution">
    <text evidence="2">The sequence shown here is derived from an EMBL/GenBank/DDBJ whole genome shotgun (WGS) entry which is preliminary data.</text>
</comment>
<organism evidence="2 3">
    <name type="scientific">Embleya scabrispora</name>
    <dbReference type="NCBI Taxonomy" id="159449"/>
    <lineage>
        <taxon>Bacteria</taxon>
        <taxon>Bacillati</taxon>
        <taxon>Actinomycetota</taxon>
        <taxon>Actinomycetes</taxon>
        <taxon>Kitasatosporales</taxon>
        <taxon>Streptomycetaceae</taxon>
        <taxon>Embleya</taxon>
    </lineage>
</organism>
<accession>A0A1T3NYJ0</accession>
<evidence type="ECO:0000256" key="1">
    <source>
        <dbReference type="SAM" id="MobiDB-lite"/>
    </source>
</evidence>
<dbReference type="AlphaFoldDB" id="A0A1T3NYJ0"/>
<keyword evidence="3" id="KW-1185">Reference proteome</keyword>
<dbReference type="RefSeq" id="WP_078976176.1">
    <property type="nucleotide sequence ID" value="NZ_MWQN01000001.1"/>
</dbReference>
<dbReference type="STRING" id="159449.B4N89_14035"/>
<reference evidence="2 3" key="1">
    <citation type="submission" date="2017-03" db="EMBL/GenBank/DDBJ databases">
        <title>Draft genome sequence of Streptomyces scabrisporus NF3, endophyte isolated from Amphipterygium adstringens.</title>
        <authorList>
            <person name="Vazquez M."/>
            <person name="Ceapa C.D."/>
            <person name="Rodriguez Luna D."/>
            <person name="Sanchez Esquivel S."/>
        </authorList>
    </citation>
    <scope>NUCLEOTIDE SEQUENCE [LARGE SCALE GENOMIC DNA]</scope>
    <source>
        <strain evidence="2 3">NF3</strain>
    </source>
</reference>
<proteinExistence type="predicted"/>
<dbReference type="OrthoDB" id="4284332at2"/>
<feature type="region of interest" description="Disordered" evidence="1">
    <location>
        <begin position="1"/>
        <end position="21"/>
    </location>
</feature>
<protein>
    <submittedName>
        <fullName evidence="2">Uncharacterized protein</fullName>
    </submittedName>
</protein>
<sequence length="126" mass="14326">MDEYTSEHGHQDGPEPDGRTWRTWATGELIELPATIAGIRAALPADQREEFTKSIEDTPARDLPLTLNRWARRTRPEVDEAIERTHDWVEGIHAEADAMTIMGEERSVVLDRVQSRLREGPPESAR</sequence>
<feature type="compositionally biased region" description="Basic and acidic residues" evidence="1">
    <location>
        <begin position="1"/>
        <end position="20"/>
    </location>
</feature>
<name>A0A1T3NYJ0_9ACTN</name>
<gene>
    <name evidence="2" type="ORF">B4N89_14035</name>
</gene>